<dbReference type="EMBL" id="CAADIA010000006">
    <property type="protein sequence ID" value="VFR32020.1"/>
    <property type="molecule type" value="Genomic_DNA"/>
</dbReference>
<dbReference type="Pfam" id="PF05368">
    <property type="entry name" value="NmrA"/>
    <property type="match status" value="1"/>
</dbReference>
<feature type="domain" description="NmrA-like" evidence="1">
    <location>
        <begin position="2"/>
        <end position="263"/>
    </location>
</feature>
<accession>A0A484SGH9</accession>
<dbReference type="InterPro" id="IPR008030">
    <property type="entry name" value="NmrA-like"/>
</dbReference>
<dbReference type="Gene3D" id="3.40.50.720">
    <property type="entry name" value="NAD(P)-binding Rossmann-like Domain"/>
    <property type="match status" value="1"/>
</dbReference>
<dbReference type="EMBL" id="CAADIF010000005">
    <property type="protein sequence ID" value="VFR60857.1"/>
    <property type="molecule type" value="Genomic_DNA"/>
</dbReference>
<dbReference type="InterPro" id="IPR051604">
    <property type="entry name" value="Ergot_Alk_Oxidoreductase"/>
</dbReference>
<dbReference type="PANTHER" id="PTHR43162:SF1">
    <property type="entry name" value="PRESTALK A DIFFERENTIATION PROTEIN A"/>
    <property type="match status" value="1"/>
</dbReference>
<dbReference type="InterPro" id="IPR036291">
    <property type="entry name" value="NAD(P)-bd_dom_sf"/>
</dbReference>
<dbReference type="AlphaFoldDB" id="A0A484SGH9"/>
<sequence>MIAVIGAAGKIGYATALALREAGIPVRAVLRDEFKADRLRAIGCDVALADLQDPVALSWALVDADAVQVILPPPPQAEDAVDEMHRAIDSLAKALQQARPARVLAISDYGAHVGEGVGMPSVFHTFEERLRRLEMPTLLLRSAEHMEGWGGLIPVAIATGTLPSLHHPVDKTFPTVSAPDVGLIAADLLLQPHAGNELRVVHAEGPRRYSAVDVAAALSQLLGRTVTALPLPRSQWQESLERVLSASAATLLVEVYDAHNQGGLIDVEPDNGEVRRGTTELIEALRPLVAAAMRGI</sequence>
<dbReference type="SUPFAM" id="SSF51735">
    <property type="entry name" value="NAD(P)-binding Rossmann-fold domains"/>
    <property type="match status" value="1"/>
</dbReference>
<name>A0A484SGH9_9ZZZZ</name>
<organism evidence="3">
    <name type="scientific">plant metagenome</name>
    <dbReference type="NCBI Taxonomy" id="1297885"/>
    <lineage>
        <taxon>unclassified sequences</taxon>
        <taxon>metagenomes</taxon>
        <taxon>organismal metagenomes</taxon>
    </lineage>
</organism>
<dbReference type="Gene3D" id="3.90.25.10">
    <property type="entry name" value="UDP-galactose 4-epimerase, domain 1"/>
    <property type="match status" value="1"/>
</dbReference>
<proteinExistence type="predicted"/>
<reference evidence="3" key="1">
    <citation type="submission" date="2019-03" db="EMBL/GenBank/DDBJ databases">
        <authorList>
            <person name="Danneels B."/>
        </authorList>
    </citation>
    <scope>NUCLEOTIDE SEQUENCE</scope>
</reference>
<gene>
    <name evidence="2" type="ORF">ANK1_4058</name>
    <name evidence="3" type="ORF">ANK2_4059</name>
</gene>
<dbReference type="PANTHER" id="PTHR43162">
    <property type="match status" value="1"/>
</dbReference>
<protein>
    <recommendedName>
        <fullName evidence="1">NmrA-like domain-containing protein</fullName>
    </recommendedName>
</protein>
<evidence type="ECO:0000313" key="3">
    <source>
        <dbReference type="EMBL" id="VFR60857.1"/>
    </source>
</evidence>
<evidence type="ECO:0000313" key="2">
    <source>
        <dbReference type="EMBL" id="VFR32020.1"/>
    </source>
</evidence>
<evidence type="ECO:0000259" key="1">
    <source>
        <dbReference type="Pfam" id="PF05368"/>
    </source>
</evidence>